<accession>A0A951QB31</accession>
<dbReference type="InterPro" id="IPR011009">
    <property type="entry name" value="Kinase-like_dom_sf"/>
</dbReference>
<sequence>MWHTIAPHINQAISQATCQDFQISDRQSVSGGSINQAYRVADRHQTYFVKLNQASQIAMFEAEAFALQQIADSHTIRVPQPICHGIAESSSYLVLEWLDLSSGNAQSWELMGRNLAAMHRVTSDRFGWHHDNVIGSTPQPNPWTSTWAEFFTQHRLGYQFQLAQRRGGYFPQQEKLLAIVPEILTHSPLPSLVHGDLWSGNAAVTMAGEPVILDPAAYYGDREVDLAMTELFGGFPAPFYKGYEEVWAIDPGYPRRKTLYNLYHILNHFNLFGGSYESQANRMIAALI</sequence>
<evidence type="ECO:0000313" key="2">
    <source>
        <dbReference type="EMBL" id="MBW4658098.1"/>
    </source>
</evidence>
<dbReference type="Proteomes" id="UP000757435">
    <property type="component" value="Unassembled WGS sequence"/>
</dbReference>
<dbReference type="GO" id="GO:0016301">
    <property type="term" value="F:kinase activity"/>
    <property type="evidence" value="ECO:0007669"/>
    <property type="project" value="UniProtKB-UniRule"/>
</dbReference>
<dbReference type="Gene3D" id="3.30.200.20">
    <property type="entry name" value="Phosphorylase Kinase, domain 1"/>
    <property type="match status" value="1"/>
</dbReference>
<keyword evidence="1 2" id="KW-0418">Kinase</keyword>
<comment type="caution">
    <text evidence="2">The sequence shown here is derived from an EMBL/GenBank/DDBJ whole genome shotgun (WGS) entry which is preliminary data.</text>
</comment>
<dbReference type="Gene3D" id="3.90.1200.10">
    <property type="match status" value="1"/>
</dbReference>
<dbReference type="AlphaFoldDB" id="A0A951QB31"/>
<dbReference type="PANTHER" id="PTHR12149">
    <property type="entry name" value="FRUCTOSAMINE 3 KINASE-RELATED PROTEIN"/>
    <property type="match status" value="1"/>
</dbReference>
<dbReference type="SUPFAM" id="SSF56112">
    <property type="entry name" value="Protein kinase-like (PK-like)"/>
    <property type="match status" value="1"/>
</dbReference>
<dbReference type="PANTHER" id="PTHR12149:SF8">
    <property type="entry name" value="PROTEIN-RIBULOSAMINE 3-KINASE"/>
    <property type="match status" value="1"/>
</dbReference>
<gene>
    <name evidence="2" type="ORF">KME15_05455</name>
</gene>
<dbReference type="EMBL" id="JAHHHD010000004">
    <property type="protein sequence ID" value="MBW4658098.1"/>
    <property type="molecule type" value="Genomic_DNA"/>
</dbReference>
<keyword evidence="1" id="KW-0808">Transferase</keyword>
<organism evidence="2 3">
    <name type="scientific">Drouetiella hepatica Uher 2000/2452</name>
    <dbReference type="NCBI Taxonomy" id="904376"/>
    <lineage>
        <taxon>Bacteria</taxon>
        <taxon>Bacillati</taxon>
        <taxon>Cyanobacteriota</taxon>
        <taxon>Cyanophyceae</taxon>
        <taxon>Oculatellales</taxon>
        <taxon>Oculatellaceae</taxon>
        <taxon>Drouetiella</taxon>
    </lineage>
</organism>
<reference evidence="2" key="2">
    <citation type="journal article" date="2022" name="Microbiol. Resour. Announc.">
        <title>Metagenome Sequencing to Explore Phylogenomics of Terrestrial Cyanobacteria.</title>
        <authorList>
            <person name="Ward R.D."/>
            <person name="Stajich J.E."/>
            <person name="Johansen J.R."/>
            <person name="Huntemann M."/>
            <person name="Clum A."/>
            <person name="Foster B."/>
            <person name="Foster B."/>
            <person name="Roux S."/>
            <person name="Palaniappan K."/>
            <person name="Varghese N."/>
            <person name="Mukherjee S."/>
            <person name="Reddy T.B.K."/>
            <person name="Daum C."/>
            <person name="Copeland A."/>
            <person name="Chen I.A."/>
            <person name="Ivanova N.N."/>
            <person name="Kyrpides N.C."/>
            <person name="Shapiro N."/>
            <person name="Eloe-Fadrosh E.A."/>
            <person name="Pietrasiak N."/>
        </authorList>
    </citation>
    <scope>NUCLEOTIDE SEQUENCE</scope>
    <source>
        <strain evidence="2">UHER 2000/2452</strain>
    </source>
</reference>
<protein>
    <submittedName>
        <fullName evidence="2">Fructosamine kinase family protein</fullName>
    </submittedName>
</protein>
<dbReference type="PIRSF" id="PIRSF006221">
    <property type="entry name" value="Ketosamine-3-kinase"/>
    <property type="match status" value="1"/>
</dbReference>
<evidence type="ECO:0000256" key="1">
    <source>
        <dbReference type="PIRNR" id="PIRNR006221"/>
    </source>
</evidence>
<proteinExistence type="inferred from homology"/>
<comment type="similarity">
    <text evidence="1">Belongs to the fructosamine kinase family.</text>
</comment>
<dbReference type="InterPro" id="IPR016477">
    <property type="entry name" value="Fructo-/Ketosamine-3-kinase"/>
</dbReference>
<evidence type="ECO:0000313" key="3">
    <source>
        <dbReference type="Proteomes" id="UP000757435"/>
    </source>
</evidence>
<reference evidence="2" key="1">
    <citation type="submission" date="2021-05" db="EMBL/GenBank/DDBJ databases">
        <authorList>
            <person name="Pietrasiak N."/>
            <person name="Ward R."/>
            <person name="Stajich J.E."/>
            <person name="Kurbessoian T."/>
        </authorList>
    </citation>
    <scope>NUCLEOTIDE SEQUENCE</scope>
    <source>
        <strain evidence="2">UHER 2000/2452</strain>
    </source>
</reference>
<dbReference type="Pfam" id="PF03881">
    <property type="entry name" value="Fructosamin_kin"/>
    <property type="match status" value="1"/>
</dbReference>
<name>A0A951QB31_9CYAN</name>